<dbReference type="SUPFAM" id="SSF55729">
    <property type="entry name" value="Acyl-CoA N-acyltransferases (Nat)"/>
    <property type="match status" value="1"/>
</dbReference>
<reference evidence="5" key="1">
    <citation type="journal article" date="2019" name="Int. J. Syst. Evol. Microbiol.">
        <title>The Global Catalogue of Microorganisms (GCM) 10K type strain sequencing project: providing services to taxonomists for standard genome sequencing and annotation.</title>
        <authorList>
            <consortium name="The Broad Institute Genomics Platform"/>
            <consortium name="The Broad Institute Genome Sequencing Center for Infectious Disease"/>
            <person name="Wu L."/>
            <person name="Ma J."/>
        </authorList>
    </citation>
    <scope>NUCLEOTIDE SEQUENCE [LARGE SCALE GENOMIC DNA]</scope>
    <source>
        <strain evidence="5">JCM 17986</strain>
    </source>
</reference>
<evidence type="ECO:0000256" key="2">
    <source>
        <dbReference type="ARBA" id="ARBA00023315"/>
    </source>
</evidence>
<evidence type="ECO:0000313" key="5">
    <source>
        <dbReference type="Proteomes" id="UP001500466"/>
    </source>
</evidence>
<comment type="caution">
    <text evidence="4">The sequence shown here is derived from an EMBL/GenBank/DDBJ whole genome shotgun (WGS) entry which is preliminary data.</text>
</comment>
<evidence type="ECO:0000256" key="1">
    <source>
        <dbReference type="ARBA" id="ARBA00022679"/>
    </source>
</evidence>
<dbReference type="Pfam" id="PF00583">
    <property type="entry name" value="Acetyltransf_1"/>
    <property type="match status" value="1"/>
</dbReference>
<protein>
    <submittedName>
        <fullName evidence="4">GNAT family N-acetyltransferase</fullName>
    </submittedName>
</protein>
<sequence>MEFRALGYQHPDVRKLCDEVQQIYTERYGDPDQGPVDESDFAPPSGLFLVVYQDGRALACGGWRVADPAEPGLSAGDAELKRMYVRPDARGRGLARAVLAEVEHRAREAGRTRMILETGTLQPEAIALYRSSGYTDIPGFGYYRNSPLSVCMAKELG</sequence>
<dbReference type="Gene3D" id="3.40.630.30">
    <property type="match status" value="1"/>
</dbReference>
<evidence type="ECO:0000313" key="4">
    <source>
        <dbReference type="EMBL" id="GAA4984678.1"/>
    </source>
</evidence>
<dbReference type="RefSeq" id="WP_345679209.1">
    <property type="nucleotide sequence ID" value="NZ_BAABHS010000028.1"/>
</dbReference>
<organism evidence="4 5">
    <name type="scientific">Yinghuangia aomiensis</name>
    <dbReference type="NCBI Taxonomy" id="676205"/>
    <lineage>
        <taxon>Bacteria</taxon>
        <taxon>Bacillati</taxon>
        <taxon>Actinomycetota</taxon>
        <taxon>Actinomycetes</taxon>
        <taxon>Kitasatosporales</taxon>
        <taxon>Streptomycetaceae</taxon>
        <taxon>Yinghuangia</taxon>
    </lineage>
</organism>
<dbReference type="PANTHER" id="PTHR43877">
    <property type="entry name" value="AMINOALKYLPHOSPHONATE N-ACETYLTRANSFERASE-RELATED-RELATED"/>
    <property type="match status" value="1"/>
</dbReference>
<keyword evidence="1" id="KW-0808">Transferase</keyword>
<keyword evidence="2" id="KW-0012">Acyltransferase</keyword>
<dbReference type="InterPro" id="IPR050832">
    <property type="entry name" value="Bact_Acetyltransf"/>
</dbReference>
<dbReference type="CDD" id="cd04301">
    <property type="entry name" value="NAT_SF"/>
    <property type="match status" value="1"/>
</dbReference>
<dbReference type="Proteomes" id="UP001500466">
    <property type="component" value="Unassembled WGS sequence"/>
</dbReference>
<dbReference type="EMBL" id="BAABHS010000028">
    <property type="protein sequence ID" value="GAA4984678.1"/>
    <property type="molecule type" value="Genomic_DNA"/>
</dbReference>
<feature type="domain" description="N-acetyltransferase" evidence="3">
    <location>
        <begin position="1"/>
        <end position="157"/>
    </location>
</feature>
<name>A0ABP9I1W2_9ACTN</name>
<keyword evidence="5" id="KW-1185">Reference proteome</keyword>
<evidence type="ECO:0000259" key="3">
    <source>
        <dbReference type="PROSITE" id="PS51186"/>
    </source>
</evidence>
<gene>
    <name evidence="4" type="ORF">GCM10023205_63550</name>
</gene>
<dbReference type="InterPro" id="IPR016181">
    <property type="entry name" value="Acyl_CoA_acyltransferase"/>
</dbReference>
<proteinExistence type="predicted"/>
<accession>A0ABP9I1W2</accession>
<dbReference type="InterPro" id="IPR000182">
    <property type="entry name" value="GNAT_dom"/>
</dbReference>
<dbReference type="PROSITE" id="PS51186">
    <property type="entry name" value="GNAT"/>
    <property type="match status" value="1"/>
</dbReference>
<dbReference type="PANTHER" id="PTHR43877:SF2">
    <property type="entry name" value="AMINOALKYLPHOSPHONATE N-ACETYLTRANSFERASE-RELATED"/>
    <property type="match status" value="1"/>
</dbReference>